<proteinExistence type="predicted"/>
<dbReference type="Gene3D" id="1.10.260.40">
    <property type="entry name" value="lambda repressor-like DNA-binding domains"/>
    <property type="match status" value="1"/>
</dbReference>
<name>A0ABT9W0P1_9BACI</name>
<dbReference type="InterPro" id="IPR047705">
    <property type="entry name" value="AimR-like"/>
</dbReference>
<dbReference type="PROSITE" id="PS50943">
    <property type="entry name" value="HTH_CROC1"/>
    <property type="match status" value="1"/>
</dbReference>
<dbReference type="EMBL" id="JAUSTY010000010">
    <property type="protein sequence ID" value="MDQ0166622.1"/>
    <property type="molecule type" value="Genomic_DNA"/>
</dbReference>
<dbReference type="SUPFAM" id="SSF81901">
    <property type="entry name" value="HCP-like"/>
    <property type="match status" value="1"/>
</dbReference>
<sequence length="387" mass="46619">MLQERILQSLYKKKSIDQRKLSRVAGVNDSTISRYLNGYEQLNFESTLKIVKHLYQDKEKEIMEEYVVTQKSRNARYSMEYCIMNQLPVFCDQILEKLSTSSNPIDKEWASMYSLIRLRRTKKLNPSELLKQVEIINPRELDMQVLKGILKGYIYFDMKDYYSVAMHIRETEVLLQEMKEGFIKEAYQVRFGLIMNYVSLFANDVEKARYYSSLVIGQDYFERSKAVAYHHLGHSYLFEDYEKSKQYFDKAIELFKKYNPEDERIRIAHFNFAFLQTYWGKRREFPLDFKNDAEKSDYVFYLIQRGETNKAKQLIDEIDFNEIPEWNKAFYLYYQGLLHKERDYFYQSIERFRKAGDYFHLKPAVEELRKLGESEIALSMLSTRERF</sequence>
<gene>
    <name evidence="2" type="ORF">J2S11_002538</name>
</gene>
<organism evidence="2 3">
    <name type="scientific">Caldalkalibacillus horti</name>
    <dbReference type="NCBI Taxonomy" id="77523"/>
    <lineage>
        <taxon>Bacteria</taxon>
        <taxon>Bacillati</taxon>
        <taxon>Bacillota</taxon>
        <taxon>Bacilli</taxon>
        <taxon>Bacillales</taxon>
        <taxon>Bacillaceae</taxon>
        <taxon>Caldalkalibacillus</taxon>
    </lineage>
</organism>
<dbReference type="InterPro" id="IPR011990">
    <property type="entry name" value="TPR-like_helical_dom_sf"/>
</dbReference>
<comment type="caution">
    <text evidence="2">The sequence shown here is derived from an EMBL/GenBank/DDBJ whole genome shotgun (WGS) entry which is preliminary data.</text>
</comment>
<evidence type="ECO:0000313" key="3">
    <source>
        <dbReference type="Proteomes" id="UP001235840"/>
    </source>
</evidence>
<keyword evidence="3" id="KW-1185">Reference proteome</keyword>
<dbReference type="RefSeq" id="WP_307394977.1">
    <property type="nucleotide sequence ID" value="NZ_BAAADK010000047.1"/>
</dbReference>
<dbReference type="InterPro" id="IPR010982">
    <property type="entry name" value="Lambda_DNA-bd_dom_sf"/>
</dbReference>
<dbReference type="Pfam" id="PF22871">
    <property type="entry name" value="AimR"/>
    <property type="match status" value="1"/>
</dbReference>
<dbReference type="Gene3D" id="1.25.40.10">
    <property type="entry name" value="Tetratricopeptide repeat domain"/>
    <property type="match status" value="1"/>
</dbReference>
<evidence type="ECO:0000259" key="1">
    <source>
        <dbReference type="PROSITE" id="PS50943"/>
    </source>
</evidence>
<protein>
    <submittedName>
        <fullName evidence="2">Tetratricopeptide (TPR) repeat protein</fullName>
    </submittedName>
</protein>
<dbReference type="CDD" id="cd00093">
    <property type="entry name" value="HTH_XRE"/>
    <property type="match status" value="1"/>
</dbReference>
<dbReference type="SUPFAM" id="SSF47413">
    <property type="entry name" value="lambda repressor-like DNA-binding domains"/>
    <property type="match status" value="1"/>
</dbReference>
<reference evidence="2 3" key="1">
    <citation type="submission" date="2023-07" db="EMBL/GenBank/DDBJ databases">
        <title>Genomic Encyclopedia of Type Strains, Phase IV (KMG-IV): sequencing the most valuable type-strain genomes for metagenomic binning, comparative biology and taxonomic classification.</title>
        <authorList>
            <person name="Goeker M."/>
        </authorList>
    </citation>
    <scope>NUCLEOTIDE SEQUENCE [LARGE SCALE GENOMIC DNA]</scope>
    <source>
        <strain evidence="2 3">DSM 12751</strain>
    </source>
</reference>
<evidence type="ECO:0000313" key="2">
    <source>
        <dbReference type="EMBL" id="MDQ0166622.1"/>
    </source>
</evidence>
<dbReference type="Proteomes" id="UP001235840">
    <property type="component" value="Unassembled WGS sequence"/>
</dbReference>
<dbReference type="InterPro" id="IPR001387">
    <property type="entry name" value="Cro/C1-type_HTH"/>
</dbReference>
<dbReference type="NCBIfam" id="NF038310">
    <property type="entry name" value="lysogeny_AimR"/>
    <property type="match status" value="1"/>
</dbReference>
<feature type="domain" description="HTH cro/C1-type" evidence="1">
    <location>
        <begin position="7"/>
        <end position="38"/>
    </location>
</feature>
<accession>A0ABT9W0P1</accession>